<feature type="transmembrane region" description="Helical" evidence="6">
    <location>
        <begin position="134"/>
        <end position="155"/>
    </location>
</feature>
<feature type="transmembrane region" description="Helical" evidence="6">
    <location>
        <begin position="90"/>
        <end position="114"/>
    </location>
</feature>
<dbReference type="InterPro" id="IPR050833">
    <property type="entry name" value="Poly_Biosynth_Transport"/>
</dbReference>
<dbReference type="AlphaFoldDB" id="A0A1F7FGT9"/>
<dbReference type="GO" id="GO:0005886">
    <property type="term" value="C:plasma membrane"/>
    <property type="evidence" value="ECO:0007669"/>
    <property type="project" value="UniProtKB-SubCell"/>
</dbReference>
<keyword evidence="5 6" id="KW-0472">Membrane</keyword>
<feature type="transmembrane region" description="Helical" evidence="6">
    <location>
        <begin position="478"/>
        <end position="499"/>
    </location>
</feature>
<reference evidence="7 8" key="1">
    <citation type="journal article" date="2016" name="Nat. Commun.">
        <title>Thousands of microbial genomes shed light on interconnected biogeochemical processes in an aquifer system.</title>
        <authorList>
            <person name="Anantharaman K."/>
            <person name="Brown C.T."/>
            <person name="Hug L.A."/>
            <person name="Sharon I."/>
            <person name="Castelle C.J."/>
            <person name="Probst A.J."/>
            <person name="Thomas B.C."/>
            <person name="Singh A."/>
            <person name="Wilkins M.J."/>
            <person name="Karaoz U."/>
            <person name="Brodie E.L."/>
            <person name="Williams K.H."/>
            <person name="Hubbard S.S."/>
            <person name="Banfield J.F."/>
        </authorList>
    </citation>
    <scope>NUCLEOTIDE SEQUENCE [LARGE SCALE GENOMIC DNA]</scope>
</reference>
<feature type="transmembrane region" description="Helical" evidence="6">
    <location>
        <begin position="386"/>
        <end position="406"/>
    </location>
</feature>
<feature type="transmembrane region" description="Helical" evidence="6">
    <location>
        <begin position="167"/>
        <end position="186"/>
    </location>
</feature>
<evidence type="ECO:0000256" key="1">
    <source>
        <dbReference type="ARBA" id="ARBA00004651"/>
    </source>
</evidence>
<evidence type="ECO:0000256" key="3">
    <source>
        <dbReference type="ARBA" id="ARBA00022692"/>
    </source>
</evidence>
<dbReference type="PANTHER" id="PTHR30250:SF26">
    <property type="entry name" value="PSMA PROTEIN"/>
    <property type="match status" value="1"/>
</dbReference>
<keyword evidence="3 6" id="KW-0812">Transmembrane</keyword>
<evidence type="ECO:0000256" key="5">
    <source>
        <dbReference type="ARBA" id="ARBA00023136"/>
    </source>
</evidence>
<evidence type="ECO:0000313" key="7">
    <source>
        <dbReference type="EMBL" id="OGK05692.1"/>
    </source>
</evidence>
<feature type="transmembrane region" description="Helical" evidence="6">
    <location>
        <begin position="234"/>
        <end position="252"/>
    </location>
</feature>
<gene>
    <name evidence="7" type="ORF">A2519_03840</name>
</gene>
<accession>A0A1F7FGT9</accession>
<feature type="transmembrane region" description="Helical" evidence="6">
    <location>
        <begin position="192"/>
        <end position="213"/>
    </location>
</feature>
<feature type="transmembrane region" description="Helical" evidence="6">
    <location>
        <begin position="412"/>
        <end position="429"/>
    </location>
</feature>
<dbReference type="PANTHER" id="PTHR30250">
    <property type="entry name" value="PST FAMILY PREDICTED COLANIC ACID TRANSPORTER"/>
    <property type="match status" value="1"/>
</dbReference>
<evidence type="ECO:0000313" key="8">
    <source>
        <dbReference type="Proteomes" id="UP000179243"/>
    </source>
</evidence>
<feature type="transmembrane region" description="Helical" evidence="6">
    <location>
        <begin position="353"/>
        <end position="374"/>
    </location>
</feature>
<dbReference type="Proteomes" id="UP000179243">
    <property type="component" value="Unassembled WGS sequence"/>
</dbReference>
<dbReference type="Pfam" id="PF13440">
    <property type="entry name" value="Polysacc_synt_3"/>
    <property type="match status" value="1"/>
</dbReference>
<name>A0A1F7FGT9_UNCRA</name>
<dbReference type="EMBL" id="MFYX01000050">
    <property type="protein sequence ID" value="OGK05692.1"/>
    <property type="molecule type" value="Genomic_DNA"/>
</dbReference>
<comment type="subcellular location">
    <subcellularLocation>
        <location evidence="1">Cell membrane</location>
        <topology evidence="1">Multi-pass membrane protein</topology>
    </subcellularLocation>
</comment>
<organism evidence="7 8">
    <name type="scientific">Candidatus Raymondbacteria bacterium RIFOXYD12_FULL_49_13</name>
    <dbReference type="NCBI Taxonomy" id="1817890"/>
    <lineage>
        <taxon>Bacteria</taxon>
        <taxon>Raymondiibacteriota</taxon>
    </lineage>
</organism>
<sequence length="519" mass="56957">MEKPDITMEPLKSKSVVTNISYAVLEKTLYSVSTLILVPIAVKQLGMDVYGIWVLYCSLAAFFLLAQFGLSTSFERFIAAYRASNDHEKLMRVVATSFYSLCVIAIVIFAVSALCAEHVISWFAGTQVSRYQELLFIWFMGINAVMLVNQIFMAVPRGYLRYDISSFIGIAARLVETGLSIAFLLTGSGLAAFIWGLGASCVISTCAGFWVTSRTLGKWPIAPRMFSGSMLLELYRFGIYTQASFFAMWASANMDKLIISRLFGSYYVGLYDIGTRIPLLVRNTFSLIFAVLVPRASELFATGARNTLQRIYRHGSRYLAILSSAAAALLIPTAGSILELWLRKPADRLEIFVFQAIMVGVAVQLTAGIGSSVIRGVNKPYFETIANTGMALVNVVFSLSLCLLYGMNGVAWGTVLSLVAGTIFFEVLVNRELQVDQSSFFLTDIAVPFLWSLACTVAGVFVFPLLCSRFFMDVSPVMALAASVCVYGAALCGLTAVFYRVIGYVSLGEIIGVFRKKIL</sequence>
<evidence type="ECO:0000256" key="4">
    <source>
        <dbReference type="ARBA" id="ARBA00022989"/>
    </source>
</evidence>
<comment type="caution">
    <text evidence="7">The sequence shown here is derived from an EMBL/GenBank/DDBJ whole genome shotgun (WGS) entry which is preliminary data.</text>
</comment>
<keyword evidence="2" id="KW-1003">Cell membrane</keyword>
<evidence type="ECO:0000256" key="6">
    <source>
        <dbReference type="SAM" id="Phobius"/>
    </source>
</evidence>
<keyword evidence="4 6" id="KW-1133">Transmembrane helix</keyword>
<feature type="transmembrane region" description="Helical" evidence="6">
    <location>
        <begin position="318"/>
        <end position="341"/>
    </location>
</feature>
<protein>
    <submittedName>
        <fullName evidence="7">Uncharacterized protein</fullName>
    </submittedName>
</protein>
<proteinExistence type="predicted"/>
<evidence type="ECO:0000256" key="2">
    <source>
        <dbReference type="ARBA" id="ARBA00022475"/>
    </source>
</evidence>
<feature type="transmembrane region" description="Helical" evidence="6">
    <location>
        <begin position="50"/>
        <end position="70"/>
    </location>
</feature>
<feature type="transmembrane region" description="Helical" evidence="6">
    <location>
        <begin position="20"/>
        <end position="38"/>
    </location>
</feature>
<feature type="transmembrane region" description="Helical" evidence="6">
    <location>
        <begin position="441"/>
        <end position="466"/>
    </location>
</feature>